<keyword evidence="1" id="KW-0472">Membrane</keyword>
<reference evidence="2" key="1">
    <citation type="submission" date="2021-10" db="EMBL/GenBank/DDBJ databases">
        <authorList>
            <person name="Lyu M."/>
            <person name="Wang X."/>
            <person name="Meng X."/>
            <person name="Xu K."/>
        </authorList>
    </citation>
    <scope>NUCLEOTIDE SEQUENCE</scope>
    <source>
        <strain evidence="2">A6</strain>
    </source>
</reference>
<dbReference type="Proteomes" id="UP001165293">
    <property type="component" value="Unassembled WGS sequence"/>
</dbReference>
<feature type="transmembrane region" description="Helical" evidence="1">
    <location>
        <begin position="58"/>
        <end position="79"/>
    </location>
</feature>
<feature type="transmembrane region" description="Helical" evidence="1">
    <location>
        <begin position="7"/>
        <end position="24"/>
    </location>
</feature>
<name>A0ABS8JDH5_9GAMM</name>
<keyword evidence="3" id="KW-1185">Reference proteome</keyword>
<sequence>MDIIGPVFGLVVSAWLLMHHYRLFRAFWFPETADDRARLAANVFGRRFALFLRWSSPFMLVLYALGVLLNFVLLVVGAWQRVGASTG</sequence>
<comment type="caution">
    <text evidence="2">The sequence shown here is derived from an EMBL/GenBank/DDBJ whole genome shotgun (WGS) entry which is preliminary data.</text>
</comment>
<keyword evidence="1" id="KW-1133">Transmembrane helix</keyword>
<dbReference type="RefSeq" id="WP_230525268.1">
    <property type="nucleotide sequence ID" value="NZ_JAJGAK010000001.1"/>
</dbReference>
<proteinExistence type="predicted"/>
<accession>A0ABS8JDH5</accession>
<protein>
    <submittedName>
        <fullName evidence="2">Uncharacterized protein</fullName>
    </submittedName>
</protein>
<organism evidence="2 3">
    <name type="scientific">Noviluteimonas lactosilytica</name>
    <dbReference type="NCBI Taxonomy" id="2888523"/>
    <lineage>
        <taxon>Bacteria</taxon>
        <taxon>Pseudomonadati</taxon>
        <taxon>Pseudomonadota</taxon>
        <taxon>Gammaproteobacteria</taxon>
        <taxon>Lysobacterales</taxon>
        <taxon>Lysobacteraceae</taxon>
        <taxon>Noviluteimonas</taxon>
    </lineage>
</organism>
<gene>
    <name evidence="2" type="ORF">LK996_00760</name>
</gene>
<dbReference type="EMBL" id="JAJGAK010000001">
    <property type="protein sequence ID" value="MCC8361614.1"/>
    <property type="molecule type" value="Genomic_DNA"/>
</dbReference>
<evidence type="ECO:0000313" key="3">
    <source>
        <dbReference type="Proteomes" id="UP001165293"/>
    </source>
</evidence>
<evidence type="ECO:0000313" key="2">
    <source>
        <dbReference type="EMBL" id="MCC8361614.1"/>
    </source>
</evidence>
<keyword evidence="1" id="KW-0812">Transmembrane</keyword>
<evidence type="ECO:0000256" key="1">
    <source>
        <dbReference type="SAM" id="Phobius"/>
    </source>
</evidence>